<name>A0A511JBL1_9CELL</name>
<comment type="caution">
    <text evidence="1">The sequence shown here is derived from an EMBL/GenBank/DDBJ whole genome shotgun (WGS) entry which is preliminary data.</text>
</comment>
<dbReference type="RefSeq" id="WP_146843021.1">
    <property type="nucleotide sequence ID" value="NZ_BJWG01000008.1"/>
</dbReference>
<protein>
    <submittedName>
        <fullName evidence="1">Uncharacterized protein</fullName>
    </submittedName>
</protein>
<proteinExistence type="predicted"/>
<reference evidence="1 2" key="1">
    <citation type="submission" date="2019-07" db="EMBL/GenBank/DDBJ databases">
        <title>Whole genome shotgun sequence of Cellulomonas composti NBRC 100758.</title>
        <authorList>
            <person name="Hosoyama A."/>
            <person name="Uohara A."/>
            <person name="Ohji S."/>
            <person name="Ichikawa N."/>
        </authorList>
    </citation>
    <scope>NUCLEOTIDE SEQUENCE [LARGE SCALE GENOMIC DNA]</scope>
    <source>
        <strain evidence="1 2">NBRC 100758</strain>
    </source>
</reference>
<dbReference type="OrthoDB" id="4552139at2"/>
<dbReference type="AlphaFoldDB" id="A0A511JBL1"/>
<sequence>MIPTEVGTFLLKVSTVDNRKVTPEAIDSWADILDERITLADAWQAARDHFAERAGDYLMPGHVNDRVRIMRRARLDAMRTPEPPDTLDPDDVRAHLTWQRAYRAAIGDGHDEQRADEIACATLGVTRPPALTAVRPVVALVQQTADALPRIPRGDAS</sequence>
<gene>
    <name evidence="1" type="ORF">CCO02nite_20390</name>
</gene>
<evidence type="ECO:0000313" key="2">
    <source>
        <dbReference type="Proteomes" id="UP000321720"/>
    </source>
</evidence>
<organism evidence="1 2">
    <name type="scientific">Cellulomonas composti</name>
    <dbReference type="NCBI Taxonomy" id="266130"/>
    <lineage>
        <taxon>Bacteria</taxon>
        <taxon>Bacillati</taxon>
        <taxon>Actinomycetota</taxon>
        <taxon>Actinomycetes</taxon>
        <taxon>Micrococcales</taxon>
        <taxon>Cellulomonadaceae</taxon>
        <taxon>Cellulomonas</taxon>
    </lineage>
</organism>
<dbReference type="EMBL" id="BJWG01000008">
    <property type="protein sequence ID" value="GEL95381.1"/>
    <property type="molecule type" value="Genomic_DNA"/>
</dbReference>
<dbReference type="Proteomes" id="UP000321720">
    <property type="component" value="Unassembled WGS sequence"/>
</dbReference>
<keyword evidence="2" id="KW-1185">Reference proteome</keyword>
<evidence type="ECO:0000313" key="1">
    <source>
        <dbReference type="EMBL" id="GEL95381.1"/>
    </source>
</evidence>
<accession>A0A511JBL1</accession>